<dbReference type="AlphaFoldDB" id="A0A259TVE8"/>
<feature type="region of interest" description="Disordered" evidence="1">
    <location>
        <begin position="372"/>
        <end position="394"/>
    </location>
</feature>
<feature type="domain" description="DUF4842" evidence="4">
    <location>
        <begin position="454"/>
        <end position="660"/>
    </location>
</feature>
<proteinExistence type="predicted"/>
<name>A0A259TVE8_9BACT</name>
<dbReference type="NCBIfam" id="TIGR04456">
    <property type="entry name" value="LruC_dom"/>
    <property type="match status" value="1"/>
</dbReference>
<dbReference type="OrthoDB" id="1204817at2"/>
<protein>
    <recommendedName>
        <fullName evidence="7">DUF4842 domain-containing protein</fullName>
    </recommendedName>
</protein>
<evidence type="ECO:0000259" key="4">
    <source>
        <dbReference type="Pfam" id="PF16130"/>
    </source>
</evidence>
<evidence type="ECO:0008006" key="7">
    <source>
        <dbReference type="Google" id="ProtNLM"/>
    </source>
</evidence>
<feature type="signal peptide" evidence="2">
    <location>
        <begin position="1"/>
        <end position="25"/>
    </location>
</feature>
<dbReference type="InterPro" id="IPR031025">
    <property type="entry name" value="LruC_dom"/>
</dbReference>
<dbReference type="Pfam" id="PF13448">
    <property type="entry name" value="DUF4114"/>
    <property type="match status" value="1"/>
</dbReference>
<sequence>MLDRAVYALSLLVLAASLVGCDATAPEAQGSGESLTDLRVPAGFDYATTRAVEVSLRALDNTGGPLAGVPVDIATPDSARLATGITGTDGTLRLTLALPTDQATLLARPRYIGLPSEVELAVSGDRASAVIGGAPPARARGANVASGAAKSAGFATLGGWDASGVPDYLMPTRDRIDAGLLATLNASLPENAPVPTAHPEYLASGNETDILVTQEADVWVTFVHEGAGWRNSLGYYTYDASAPPQSADEIDTQTLIFPNVSFAGSGGGLYAGDKVHLGRFPAGTGIGWVLVANGWTGSTVGAGTHLVYSNADFNPEPDPSLRQHNVLLRDAERELMLLSFEDVRRDDIPFRCDQDFNDAVFYVSANPVEAIDSGDVPSVTDPGQDPTADTDGDGVLNDLDADPYDPAVSALLHLPAEGVSGSVAFEDLWPGRGDYDFNDLVADYHLTVGLDAQNRATRIDAEITVQAIGAGYCNGLALALPLAPGAVQSASGARLDRGVFAVGGNGVESGSGSAVIPLFDDSYALVQRPGGYFVNTEAGAPRVEPGSVTVRITLASPVTVESLELDELDLFLVVDGARGREVHLPGRQPTARADASLFGTSSDATATGTSSTYVTAEGLPWALHLPEAFVYPMERAPLDAGHLRFVSWARSGGATSPDWYRDLPGHRDTAHLFGR</sequence>
<evidence type="ECO:0000313" key="6">
    <source>
        <dbReference type="Proteomes" id="UP000216446"/>
    </source>
</evidence>
<evidence type="ECO:0000313" key="5">
    <source>
        <dbReference type="EMBL" id="OZC01554.1"/>
    </source>
</evidence>
<gene>
    <name evidence="5" type="ORF">BSZ36_00275</name>
</gene>
<comment type="caution">
    <text evidence="5">The sequence shown here is derived from an EMBL/GenBank/DDBJ whole genome shotgun (WGS) entry which is preliminary data.</text>
</comment>
<feature type="domain" description="DUF4114" evidence="3">
    <location>
        <begin position="280"/>
        <end position="366"/>
    </location>
</feature>
<evidence type="ECO:0000256" key="2">
    <source>
        <dbReference type="SAM" id="SignalP"/>
    </source>
</evidence>
<dbReference type="EMBL" id="MQWB01000001">
    <property type="protein sequence ID" value="OZC01554.1"/>
    <property type="molecule type" value="Genomic_DNA"/>
</dbReference>
<dbReference type="InterPro" id="IPR025193">
    <property type="entry name" value="DUF4114"/>
</dbReference>
<dbReference type="Proteomes" id="UP000216446">
    <property type="component" value="Unassembled WGS sequence"/>
</dbReference>
<reference evidence="5 6" key="1">
    <citation type="submission" date="2016-11" db="EMBL/GenBank/DDBJ databases">
        <title>Study of marine rhodopsin-containing bacteria.</title>
        <authorList>
            <person name="Yoshizawa S."/>
            <person name="Kumagai Y."/>
            <person name="Kogure K."/>
        </authorList>
    </citation>
    <scope>NUCLEOTIDE SEQUENCE [LARGE SCALE GENOMIC DNA]</scope>
    <source>
        <strain evidence="5 6">SG-29</strain>
    </source>
</reference>
<keyword evidence="2" id="KW-0732">Signal</keyword>
<evidence type="ECO:0000259" key="3">
    <source>
        <dbReference type="Pfam" id="PF13448"/>
    </source>
</evidence>
<dbReference type="RefSeq" id="WP_094545171.1">
    <property type="nucleotide sequence ID" value="NZ_MQWB01000001.1"/>
</dbReference>
<dbReference type="InterPro" id="IPR032295">
    <property type="entry name" value="DUF4842"/>
</dbReference>
<keyword evidence="6" id="KW-1185">Reference proteome</keyword>
<dbReference type="PROSITE" id="PS51257">
    <property type="entry name" value="PROKAR_LIPOPROTEIN"/>
    <property type="match status" value="1"/>
</dbReference>
<evidence type="ECO:0000256" key="1">
    <source>
        <dbReference type="SAM" id="MobiDB-lite"/>
    </source>
</evidence>
<accession>A0A259TVE8</accession>
<organism evidence="5 6">
    <name type="scientific">Rubricoccus marinus</name>
    <dbReference type="NCBI Taxonomy" id="716817"/>
    <lineage>
        <taxon>Bacteria</taxon>
        <taxon>Pseudomonadati</taxon>
        <taxon>Rhodothermota</taxon>
        <taxon>Rhodothermia</taxon>
        <taxon>Rhodothermales</taxon>
        <taxon>Rubricoccaceae</taxon>
        <taxon>Rubricoccus</taxon>
    </lineage>
</organism>
<dbReference type="Pfam" id="PF16130">
    <property type="entry name" value="DUF4842"/>
    <property type="match status" value="1"/>
</dbReference>
<dbReference type="InParanoid" id="A0A259TVE8"/>
<feature type="chain" id="PRO_5012943689" description="DUF4842 domain-containing protein" evidence="2">
    <location>
        <begin position="26"/>
        <end position="675"/>
    </location>
</feature>